<comment type="catalytic activity">
    <reaction evidence="7">
        <text>adenosine 3',5'-bisphosphate + H2O = AMP + phosphate</text>
        <dbReference type="Rhea" id="RHEA:10040"/>
        <dbReference type="ChEBI" id="CHEBI:15377"/>
        <dbReference type="ChEBI" id="CHEBI:43474"/>
        <dbReference type="ChEBI" id="CHEBI:58343"/>
        <dbReference type="ChEBI" id="CHEBI:456215"/>
        <dbReference type="EC" id="3.1.3.7"/>
    </reaction>
</comment>
<evidence type="ECO:0000256" key="4">
    <source>
        <dbReference type="ARBA" id="ARBA00022519"/>
    </source>
</evidence>
<feature type="binding site" evidence="8">
    <location>
        <position position="210"/>
    </location>
    <ligand>
        <name>Mg(2+)</name>
        <dbReference type="ChEBI" id="CHEBI:18420"/>
        <label>1</label>
        <note>catalytic</note>
    </ligand>
</feature>
<comment type="subcellular location">
    <subcellularLocation>
        <location evidence="7">Cell membrane</location>
        <topology evidence="7">Peripheral membrane protein</topology>
        <orientation evidence="7">Cytoplasmic side</orientation>
    </subcellularLocation>
</comment>
<gene>
    <name evidence="7" type="primary">cysQ</name>
    <name evidence="9" type="ordered locus">Sulac_1679</name>
</gene>
<feature type="binding site" evidence="7">
    <location>
        <position position="68"/>
    </location>
    <ligand>
        <name>Mg(2+)</name>
        <dbReference type="ChEBI" id="CHEBI:18420"/>
        <label>1</label>
    </ligand>
</feature>
<comment type="function">
    <text evidence="7">Converts adenosine-3',5'-bisphosphate (PAP) to AMP.</text>
</comment>
<dbReference type="PANTHER" id="PTHR43028:SF5">
    <property type="entry name" value="3'(2'),5'-BISPHOSPHATE NUCLEOTIDASE 1"/>
    <property type="match status" value="1"/>
</dbReference>
<feature type="binding site" evidence="7">
    <location>
        <position position="210"/>
    </location>
    <ligand>
        <name>Mg(2+)</name>
        <dbReference type="ChEBI" id="CHEBI:18420"/>
        <label>2</label>
    </ligand>
</feature>
<keyword evidence="5 7" id="KW-0378">Hydrolase</keyword>
<keyword evidence="6 7" id="KW-0472">Membrane</keyword>
<dbReference type="InterPro" id="IPR000760">
    <property type="entry name" value="Inositol_monophosphatase-like"/>
</dbReference>
<keyword evidence="4" id="KW-0997">Cell inner membrane</keyword>
<feature type="binding site" evidence="8">
    <location>
        <position position="86"/>
    </location>
    <ligand>
        <name>Mg(2+)</name>
        <dbReference type="ChEBI" id="CHEBI:18420"/>
        <label>1</label>
        <note>catalytic</note>
    </ligand>
</feature>
<name>G8TYZ6_SULAD</name>
<comment type="catalytic activity">
    <reaction evidence="1">
        <text>a myo-inositol phosphate + H2O = myo-inositol + phosphate</text>
        <dbReference type="Rhea" id="RHEA:24056"/>
        <dbReference type="ChEBI" id="CHEBI:15377"/>
        <dbReference type="ChEBI" id="CHEBI:17268"/>
        <dbReference type="ChEBI" id="CHEBI:43474"/>
        <dbReference type="ChEBI" id="CHEBI:84139"/>
        <dbReference type="EC" id="3.1.3.25"/>
    </reaction>
</comment>
<dbReference type="PRINTS" id="PR00377">
    <property type="entry name" value="IMPHPHTASES"/>
</dbReference>
<evidence type="ECO:0000256" key="3">
    <source>
        <dbReference type="ARBA" id="ARBA00022475"/>
    </source>
</evidence>
<organism evidence="9 10">
    <name type="scientific">Sulfobacillus acidophilus (strain ATCC 700253 / DSM 10332 / NAL)</name>
    <dbReference type="NCBI Taxonomy" id="679936"/>
    <lineage>
        <taxon>Bacteria</taxon>
        <taxon>Bacillati</taxon>
        <taxon>Bacillota</taxon>
        <taxon>Clostridia</taxon>
        <taxon>Eubacteriales</taxon>
        <taxon>Clostridiales Family XVII. Incertae Sedis</taxon>
        <taxon>Sulfobacillus</taxon>
    </lineage>
</organism>
<dbReference type="SUPFAM" id="SSF56655">
    <property type="entry name" value="Carbohydrate phosphatase"/>
    <property type="match status" value="1"/>
</dbReference>
<feature type="binding site" evidence="7">
    <location>
        <position position="86"/>
    </location>
    <ligand>
        <name>Mg(2+)</name>
        <dbReference type="ChEBI" id="CHEBI:18420"/>
        <label>1</label>
    </ligand>
</feature>
<keyword evidence="7 8" id="KW-0479">Metal-binding</keyword>
<feature type="binding site" evidence="8">
    <location>
        <position position="84"/>
    </location>
    <ligand>
        <name>Mg(2+)</name>
        <dbReference type="ChEBI" id="CHEBI:18420"/>
        <label>1</label>
        <note>catalytic</note>
    </ligand>
</feature>
<evidence type="ECO:0000313" key="10">
    <source>
        <dbReference type="Proteomes" id="UP000005439"/>
    </source>
</evidence>
<dbReference type="CDD" id="cd01638">
    <property type="entry name" value="CysQ"/>
    <property type="match status" value="1"/>
</dbReference>
<dbReference type="KEGG" id="sap:Sulac_1679"/>
<dbReference type="InterPro" id="IPR006240">
    <property type="entry name" value="CysQ"/>
</dbReference>
<dbReference type="GO" id="GO:0000287">
    <property type="term" value="F:magnesium ion binding"/>
    <property type="evidence" value="ECO:0007669"/>
    <property type="project" value="UniProtKB-UniRule"/>
</dbReference>
<dbReference type="PROSITE" id="PS00630">
    <property type="entry name" value="IMP_2"/>
    <property type="match status" value="1"/>
</dbReference>
<dbReference type="HOGENOM" id="CLU_044118_3_0_9"/>
<dbReference type="InterPro" id="IPR050725">
    <property type="entry name" value="CysQ/Inositol_MonoPase"/>
</dbReference>
<feature type="binding site" evidence="7">
    <location>
        <position position="87"/>
    </location>
    <ligand>
        <name>Mg(2+)</name>
        <dbReference type="ChEBI" id="CHEBI:18420"/>
        <label>2</label>
    </ligand>
</feature>
<feature type="binding site" evidence="7">
    <location>
        <position position="84"/>
    </location>
    <ligand>
        <name>Mg(2+)</name>
        <dbReference type="ChEBI" id="CHEBI:18420"/>
        <label>2</label>
    </ligand>
</feature>
<keyword evidence="3 7" id="KW-1003">Cell membrane</keyword>
<dbReference type="Proteomes" id="UP000005439">
    <property type="component" value="Chromosome"/>
</dbReference>
<evidence type="ECO:0000256" key="7">
    <source>
        <dbReference type="HAMAP-Rule" id="MF_02095"/>
    </source>
</evidence>
<sequence>MNPTDWANRLEPALAAAERLILAVYERAEIPRRLKADQSPVTEADHGSSQILVEALRRLTPEIPVISEEAEWSGESVPRFWVIDPLDGTKEFIAHRGEFTMNLALIDGGKPVWGLIAVPLSGRRYVAWDRQAYRVEPDGSWHRLNPLMPPHNGLRVAASHSHPELVRAWCREQAVPIRELREAGSALKFVWMAEGEIDIYPRLKPTMAWDTAAGQVLVESLGGHVLRWPLGTSLTYYSDQMVNPSFVASTPGVPVKFVGN</sequence>
<feature type="binding site" evidence="8">
    <location>
        <position position="87"/>
    </location>
    <ligand>
        <name>Mg(2+)</name>
        <dbReference type="ChEBI" id="CHEBI:18420"/>
        <label>1</label>
        <note>catalytic</note>
    </ligand>
</feature>
<feature type="binding site" evidence="7">
    <location>
        <position position="68"/>
    </location>
    <ligand>
        <name>substrate</name>
    </ligand>
</feature>
<feature type="binding site" evidence="8">
    <location>
        <position position="68"/>
    </location>
    <ligand>
        <name>Mg(2+)</name>
        <dbReference type="ChEBI" id="CHEBI:18420"/>
        <label>1</label>
        <note>catalytic</note>
    </ligand>
</feature>
<evidence type="ECO:0000256" key="1">
    <source>
        <dbReference type="ARBA" id="ARBA00001033"/>
    </source>
</evidence>
<dbReference type="STRING" id="679936.Sulac_1679"/>
<reference evidence="10" key="1">
    <citation type="submission" date="2011-12" db="EMBL/GenBank/DDBJ databases">
        <title>The complete genome of chromosome of Sulfobacillus acidophilus DSM 10332.</title>
        <authorList>
            <person name="Lucas S."/>
            <person name="Han J."/>
            <person name="Lapidus A."/>
            <person name="Bruce D."/>
            <person name="Goodwin L."/>
            <person name="Pitluck S."/>
            <person name="Peters L."/>
            <person name="Kyrpides N."/>
            <person name="Mavromatis K."/>
            <person name="Ivanova N."/>
            <person name="Mikhailova N."/>
            <person name="Chertkov O."/>
            <person name="Saunders E."/>
            <person name="Detter J.C."/>
            <person name="Tapia R."/>
            <person name="Han C."/>
            <person name="Land M."/>
            <person name="Hauser L."/>
            <person name="Markowitz V."/>
            <person name="Cheng J.-F."/>
            <person name="Hugenholtz P."/>
            <person name="Woyke T."/>
            <person name="Wu D."/>
            <person name="Pukall R."/>
            <person name="Gehrich-Schroeter G."/>
            <person name="Schneider S."/>
            <person name="Klenk H.-P."/>
            <person name="Eisen J.A."/>
        </authorList>
    </citation>
    <scope>NUCLEOTIDE SEQUENCE [LARGE SCALE GENOMIC DNA]</scope>
    <source>
        <strain evidence="10">ATCC 700253 / DSM 10332 / NAL</strain>
    </source>
</reference>
<dbReference type="InterPro" id="IPR020550">
    <property type="entry name" value="Inositol_monophosphatase_CS"/>
</dbReference>
<dbReference type="GO" id="GO:0052834">
    <property type="term" value="F:inositol monophosphate phosphatase activity"/>
    <property type="evidence" value="ECO:0007669"/>
    <property type="project" value="UniProtKB-EC"/>
</dbReference>
<keyword evidence="10" id="KW-1185">Reference proteome</keyword>
<evidence type="ECO:0000256" key="2">
    <source>
        <dbReference type="ARBA" id="ARBA00005289"/>
    </source>
</evidence>
<dbReference type="PATRIC" id="fig|679936.5.peg.1748"/>
<evidence type="ECO:0000313" key="9">
    <source>
        <dbReference type="EMBL" id="AEW05175.1"/>
    </source>
</evidence>
<keyword evidence="7 8" id="KW-0460">Magnesium</keyword>
<evidence type="ECO:0000256" key="6">
    <source>
        <dbReference type="ARBA" id="ARBA00023136"/>
    </source>
</evidence>
<evidence type="ECO:0000256" key="5">
    <source>
        <dbReference type="ARBA" id="ARBA00022801"/>
    </source>
</evidence>
<feature type="binding site" evidence="7">
    <location>
        <position position="84"/>
    </location>
    <ligand>
        <name>Mg(2+)</name>
        <dbReference type="ChEBI" id="CHEBI:18420"/>
        <label>1</label>
    </ligand>
</feature>
<accession>G8TYZ6</accession>
<dbReference type="GO" id="GO:0000103">
    <property type="term" value="P:sulfate assimilation"/>
    <property type="evidence" value="ECO:0007669"/>
    <property type="project" value="TreeGrafter"/>
</dbReference>
<dbReference type="GO" id="GO:0005886">
    <property type="term" value="C:plasma membrane"/>
    <property type="evidence" value="ECO:0007669"/>
    <property type="project" value="UniProtKB-SubCell"/>
</dbReference>
<evidence type="ECO:0000256" key="8">
    <source>
        <dbReference type="PIRSR" id="PIRSR600760-2"/>
    </source>
</evidence>
<dbReference type="GO" id="GO:0046854">
    <property type="term" value="P:phosphatidylinositol phosphate biosynthetic process"/>
    <property type="evidence" value="ECO:0007669"/>
    <property type="project" value="InterPro"/>
</dbReference>
<dbReference type="Gene3D" id="3.30.540.10">
    <property type="entry name" value="Fructose-1,6-Bisphosphatase, subunit A, domain 1"/>
    <property type="match status" value="1"/>
</dbReference>
<dbReference type="GO" id="GO:0050427">
    <property type="term" value="P:3'-phosphoadenosine 5'-phosphosulfate metabolic process"/>
    <property type="evidence" value="ECO:0007669"/>
    <property type="project" value="TreeGrafter"/>
</dbReference>
<comment type="similarity">
    <text evidence="2 7">Belongs to the inositol monophosphatase superfamily. CysQ family.</text>
</comment>
<dbReference type="Pfam" id="PF00459">
    <property type="entry name" value="Inositol_P"/>
    <property type="match status" value="1"/>
</dbReference>
<feature type="binding site" evidence="7">
    <location>
        <position position="210"/>
    </location>
    <ligand>
        <name>substrate</name>
    </ligand>
</feature>
<dbReference type="GO" id="GO:0008441">
    <property type="term" value="F:3'(2'),5'-bisphosphate nucleotidase activity"/>
    <property type="evidence" value="ECO:0007669"/>
    <property type="project" value="UniProtKB-UniRule"/>
</dbReference>
<proteinExistence type="inferred from homology"/>
<dbReference type="PANTHER" id="PTHR43028">
    <property type="entry name" value="3'(2'),5'-BISPHOSPHATE NUCLEOTIDASE 1"/>
    <property type="match status" value="1"/>
</dbReference>
<dbReference type="EMBL" id="CP003179">
    <property type="protein sequence ID" value="AEW05175.1"/>
    <property type="molecule type" value="Genomic_DNA"/>
</dbReference>
<dbReference type="Gene3D" id="3.40.190.80">
    <property type="match status" value="1"/>
</dbReference>
<comment type="cofactor">
    <cofactor evidence="7 8">
        <name>Mg(2+)</name>
        <dbReference type="ChEBI" id="CHEBI:18420"/>
    </cofactor>
</comment>
<feature type="binding site" evidence="7">
    <location>
        <begin position="86"/>
        <end position="89"/>
    </location>
    <ligand>
        <name>substrate</name>
    </ligand>
</feature>
<dbReference type="HAMAP" id="MF_02095">
    <property type="entry name" value="CysQ"/>
    <property type="match status" value="1"/>
</dbReference>
<dbReference type="AlphaFoldDB" id="G8TYZ6"/>
<dbReference type="EC" id="3.1.3.7" evidence="7"/>
<reference evidence="9 10" key="2">
    <citation type="journal article" date="2012" name="Stand. Genomic Sci.">
        <title>Complete genome sequence of the moderately thermophilic mineral-sulfide-oxidizing firmicute Sulfobacillus acidophilus type strain (NAL(T)).</title>
        <authorList>
            <person name="Anderson I."/>
            <person name="Chertkov O."/>
            <person name="Chen A."/>
            <person name="Saunders E."/>
            <person name="Lapidus A."/>
            <person name="Nolan M."/>
            <person name="Lucas S."/>
            <person name="Hammon N."/>
            <person name="Deshpande S."/>
            <person name="Cheng J.F."/>
            <person name="Han C."/>
            <person name="Tapia R."/>
            <person name="Goodwin L.A."/>
            <person name="Pitluck S."/>
            <person name="Liolios K."/>
            <person name="Pagani I."/>
            <person name="Ivanova N."/>
            <person name="Mikhailova N."/>
            <person name="Pati A."/>
            <person name="Palaniappan K."/>
            <person name="Land M."/>
            <person name="Pan C."/>
            <person name="Rohde M."/>
            <person name="Pukall R."/>
            <person name="Goker M."/>
            <person name="Detter J.C."/>
            <person name="Woyke T."/>
            <person name="Bristow J."/>
            <person name="Eisen J.A."/>
            <person name="Markowitz V."/>
            <person name="Hugenholtz P."/>
            <person name="Kyrpides N.C."/>
            <person name="Klenk H.P."/>
            <person name="Mavromatis K."/>
        </authorList>
    </citation>
    <scope>NUCLEOTIDE SEQUENCE [LARGE SCALE GENOMIC DNA]</scope>
    <source>
        <strain evidence="10">ATCC 700253 / DSM 10332 / NAL</strain>
    </source>
</reference>
<protein>
    <recommendedName>
        <fullName evidence="7">3'(2'),5'-bisphosphate nucleotidase CysQ</fullName>
        <ecNumber evidence="7">3.1.3.7</ecNumber>
    </recommendedName>
    <alternativeName>
        <fullName evidence="7">3'(2'),5-bisphosphonucleoside 3'(2')-phosphohydrolase</fullName>
    </alternativeName>
    <alternativeName>
        <fullName evidence="7">3'-phosphoadenosine 5'-phosphate phosphatase</fullName>
        <shortName evidence="7">PAP phosphatase</shortName>
    </alternativeName>
</protein>